<dbReference type="RefSeq" id="WP_157482273.1">
    <property type="nucleotide sequence ID" value="NZ_BAZW01000001.1"/>
</dbReference>
<evidence type="ECO:0000313" key="2">
    <source>
        <dbReference type="Proteomes" id="UP000032900"/>
    </source>
</evidence>
<comment type="caution">
    <text evidence="1">The sequence shown here is derived from an EMBL/GenBank/DDBJ whole genome shotgun (WGS) entry which is preliminary data.</text>
</comment>
<keyword evidence="2" id="KW-1185">Reference proteome</keyword>
<dbReference type="STRING" id="1236989.JCM15548_91"/>
<evidence type="ECO:0000313" key="1">
    <source>
        <dbReference type="EMBL" id="GAO28034.1"/>
    </source>
</evidence>
<name>A0A0E9LS10_9BACT</name>
<accession>A0A0E9LS10</accession>
<evidence type="ECO:0008006" key="3">
    <source>
        <dbReference type="Google" id="ProtNLM"/>
    </source>
</evidence>
<dbReference type="Proteomes" id="UP000032900">
    <property type="component" value="Unassembled WGS sequence"/>
</dbReference>
<dbReference type="AlphaFoldDB" id="A0A0E9LS10"/>
<sequence>MGLAGGLEFTFPVGKLSASVEGRYNYNLHSNSTTIDDLWATWAEVGLVFSYSNRKR</sequence>
<dbReference type="EMBL" id="BAZW01000001">
    <property type="protein sequence ID" value="GAO28034.1"/>
    <property type="molecule type" value="Genomic_DNA"/>
</dbReference>
<proteinExistence type="predicted"/>
<protein>
    <recommendedName>
        <fullName evidence="3">Outer membrane protein beta-barrel domain-containing protein</fullName>
    </recommendedName>
</protein>
<reference evidence="1 2" key="1">
    <citation type="journal article" date="2015" name="Microbes Environ.">
        <title>Distribution and evolution of nitrogen fixation genes in the phylum bacteroidetes.</title>
        <authorList>
            <person name="Inoue J."/>
            <person name="Oshima K."/>
            <person name="Suda W."/>
            <person name="Sakamoto M."/>
            <person name="Iino T."/>
            <person name="Noda S."/>
            <person name="Hongoh Y."/>
            <person name="Hattori M."/>
            <person name="Ohkuma M."/>
        </authorList>
    </citation>
    <scope>NUCLEOTIDE SEQUENCE [LARGE SCALE GENOMIC DNA]</scope>
    <source>
        <strain evidence="1">JCM 15548</strain>
    </source>
</reference>
<gene>
    <name evidence="1" type="ORF">JCM15548_91</name>
</gene>
<organism evidence="1 2">
    <name type="scientific">Geofilum rubicundum JCM 15548</name>
    <dbReference type="NCBI Taxonomy" id="1236989"/>
    <lineage>
        <taxon>Bacteria</taxon>
        <taxon>Pseudomonadati</taxon>
        <taxon>Bacteroidota</taxon>
        <taxon>Bacteroidia</taxon>
        <taxon>Marinilabiliales</taxon>
        <taxon>Marinilabiliaceae</taxon>
        <taxon>Geofilum</taxon>
    </lineage>
</organism>